<dbReference type="PROSITE" id="PS50882">
    <property type="entry name" value="YTH"/>
    <property type="match status" value="1"/>
</dbReference>
<dbReference type="Pfam" id="PF10551">
    <property type="entry name" value="MULE"/>
    <property type="match status" value="1"/>
</dbReference>
<protein>
    <submittedName>
        <fullName evidence="3">Evolutionarily conserved C-terminal region 5</fullName>
    </submittedName>
</protein>
<dbReference type="OrthoDB" id="306690at2759"/>
<dbReference type="PANTHER" id="PTHR12357:SF77">
    <property type="entry name" value="YTH DOMAIN-CONTAINING FAMILY PROTEIN"/>
    <property type="match status" value="1"/>
</dbReference>
<keyword evidence="4" id="KW-1185">Reference proteome</keyword>
<dbReference type="AlphaFoldDB" id="A0A7J0GED7"/>
<feature type="domain" description="YTH" evidence="2">
    <location>
        <begin position="967"/>
        <end position="1104"/>
    </location>
</feature>
<proteinExistence type="predicted"/>
<dbReference type="Gene3D" id="3.90.70.80">
    <property type="match status" value="1"/>
</dbReference>
<comment type="caution">
    <text evidence="3">The sequence shown here is derived from an EMBL/GenBank/DDBJ whole genome shotgun (WGS) entry which is preliminary data.</text>
</comment>
<dbReference type="CDD" id="cd21134">
    <property type="entry name" value="YTH"/>
    <property type="match status" value="1"/>
</dbReference>
<evidence type="ECO:0000256" key="1">
    <source>
        <dbReference type="SAM" id="MobiDB-lite"/>
    </source>
</evidence>
<dbReference type="PANTHER" id="PTHR12357">
    <property type="entry name" value="YTH YT521-B HOMOLOGY DOMAIN-CONTAINING"/>
    <property type="match status" value="1"/>
</dbReference>
<dbReference type="InterPro" id="IPR045168">
    <property type="entry name" value="YTH_prot"/>
</dbReference>
<evidence type="ECO:0000313" key="3">
    <source>
        <dbReference type="EMBL" id="GFZ09176.1"/>
    </source>
</evidence>
<dbReference type="Proteomes" id="UP000585474">
    <property type="component" value="Unassembled WGS sequence"/>
</dbReference>
<feature type="region of interest" description="Disordered" evidence="1">
    <location>
        <begin position="437"/>
        <end position="508"/>
    </location>
</feature>
<dbReference type="CDD" id="cd22744">
    <property type="entry name" value="OTU"/>
    <property type="match status" value="1"/>
</dbReference>
<dbReference type="EMBL" id="BJWL01000020">
    <property type="protein sequence ID" value="GFZ09176.1"/>
    <property type="molecule type" value="Genomic_DNA"/>
</dbReference>
<dbReference type="InterPro" id="IPR007275">
    <property type="entry name" value="YTH_domain"/>
</dbReference>
<feature type="compositionally biased region" description="Polar residues" evidence="1">
    <location>
        <begin position="469"/>
        <end position="494"/>
    </location>
</feature>
<name>A0A7J0GED7_9ERIC</name>
<dbReference type="GO" id="GO:0003729">
    <property type="term" value="F:mRNA binding"/>
    <property type="evidence" value="ECO:0007669"/>
    <property type="project" value="TreeGrafter"/>
</dbReference>
<dbReference type="GO" id="GO:0005737">
    <property type="term" value="C:cytoplasm"/>
    <property type="evidence" value="ECO:0007669"/>
    <property type="project" value="TreeGrafter"/>
</dbReference>
<evidence type="ECO:0000259" key="2">
    <source>
        <dbReference type="PROSITE" id="PS50882"/>
    </source>
</evidence>
<gene>
    <name evidence="3" type="ORF">Acr_20g0009840</name>
</gene>
<evidence type="ECO:0000313" key="4">
    <source>
        <dbReference type="Proteomes" id="UP000585474"/>
    </source>
</evidence>
<dbReference type="GO" id="GO:0061157">
    <property type="term" value="P:mRNA destabilization"/>
    <property type="evidence" value="ECO:0007669"/>
    <property type="project" value="TreeGrafter"/>
</dbReference>
<dbReference type="Gene3D" id="3.10.590.10">
    <property type="entry name" value="ph1033 like domains"/>
    <property type="match status" value="1"/>
</dbReference>
<sequence length="1219" mass="136616">MVSCGFLLVKCGFHNHEIAKYLDGHEYPSRLKPVEKQFVVEMAGSTKPREILNVLKERDSANTTGIQSIYNTIARQKVVQRGGLNPTHHVLDQLISKRYLHAFMTNPATNEITDIVWVHPKSLDLFINFPTVLIIDATYKTNEYRIPLLEVVGITSTMQTYSLMFAYLANEKSDRLTWALGTLKNLMVEKGALMPSVLVSDRDLALMKAIETCFPTARHILCIWHINQNVVKYCSPILEEFKSYLRATKYLWETWLRSYKERFVDAWLDTCMHLGSNSSQRAESAHARLKLYLGDTMSSLDTSFGKIHKMLRIQFGSIQKSFERSLNIQRHKQRTDSIFSAVICLISLEALELIDEQLQYANTASPFLAGYCNCTIKVTHGLPCMHDLAHYRSLYRSNDDQPRSDRTSEVVELLQGMDPSTRDNMITRIIDMIDPSHSTIRSPAYNTEHRGRPAGKNEQSRRRIPSIPKSYTSGSRGASNSSPNGSITLPATTSRLRKDQPTAPPMSDPFIQELPEAYQDFISHIVDVQADGHCGFRAIAAQIGYGEDNWAQVRMDLIEEIQTNMELYNVLLSGVQLCKHSSTFTCLVCTNGATGILDGLYVIRSCHRIKVMFWMLHPSYALGGRTVEPNLTEQPLSPKDERIFSANPSPDAAITGPSRDVTYKLESSYTSGTLTSVYPQEQTYFYGGYENSNGNWDDYSRFVSPNGLQVVAPAMYNDNSLPLFQSRYGLDTQMAYGQFAPMASPLSPIMVDGQLYSPHQIPVSPPYFPQSVSPGVTHATSSLPISKSELVTAGNNGQEGLHDNVLFEPGSGYFVHFGSFGGGGLCGEPFSNMSNSETGCYLSPLASPGVYPQPLGILNPYEHNIGQISQQRPSHGFGMIDSSSARNYPHGSSYQSTNYIVLQLLLIGEQIIGVDSFLTKVEDEKGAVTQPLFQLIHMVSPVIVIEGQGLQNQRARAPDFLTDYENAKFFIIKSFSEDNVHKSIKYSVWASTPLGNRKLQAAYLEAKEMKGQCPIFLLFSVNASGQFCGAAEMVGHVDFENDADYWQQDRWSGQFPVCWHIIKDVPNSQFRHMLLENNDNKPVTHSRDSQEVKLEHGIEMLKIFKDHEADASIMDDFSYYDEREKGLQERKARQQLISTKNASDADSSINLLSENFAESLQLEDDGDRRVGGIVWALTFQALRLLAAGSNYLRWSMASGRLGKALEKSSHVPDAKWVVL</sequence>
<reference evidence="3 4" key="1">
    <citation type="submission" date="2019-07" db="EMBL/GenBank/DDBJ databases">
        <title>De Novo Assembly of kiwifruit Actinidia rufa.</title>
        <authorList>
            <person name="Sugita-Konishi S."/>
            <person name="Sato K."/>
            <person name="Mori E."/>
            <person name="Abe Y."/>
            <person name="Kisaki G."/>
            <person name="Hamano K."/>
            <person name="Suezawa K."/>
            <person name="Otani M."/>
            <person name="Fukuda T."/>
            <person name="Manabe T."/>
            <person name="Gomi K."/>
            <person name="Tabuchi M."/>
            <person name="Akimitsu K."/>
            <person name="Kataoka I."/>
        </authorList>
    </citation>
    <scope>NUCLEOTIDE SEQUENCE [LARGE SCALE GENOMIC DNA]</scope>
    <source>
        <strain evidence="4">cv. Fuchu</strain>
    </source>
</reference>
<organism evidence="3 4">
    <name type="scientific">Actinidia rufa</name>
    <dbReference type="NCBI Taxonomy" id="165716"/>
    <lineage>
        <taxon>Eukaryota</taxon>
        <taxon>Viridiplantae</taxon>
        <taxon>Streptophyta</taxon>
        <taxon>Embryophyta</taxon>
        <taxon>Tracheophyta</taxon>
        <taxon>Spermatophyta</taxon>
        <taxon>Magnoliopsida</taxon>
        <taxon>eudicotyledons</taxon>
        <taxon>Gunneridae</taxon>
        <taxon>Pentapetalae</taxon>
        <taxon>asterids</taxon>
        <taxon>Ericales</taxon>
        <taxon>Actinidiaceae</taxon>
        <taxon>Actinidia</taxon>
    </lineage>
</organism>
<dbReference type="InterPro" id="IPR018289">
    <property type="entry name" value="MULE_transposase_dom"/>
</dbReference>
<dbReference type="Pfam" id="PF04146">
    <property type="entry name" value="YTH"/>
    <property type="match status" value="1"/>
</dbReference>
<accession>A0A7J0GED7</accession>